<keyword evidence="4 7" id="KW-0812">Transmembrane</keyword>
<dbReference type="RefSeq" id="WP_085402059.1">
    <property type="nucleotide sequence ID" value="NZ_NAFL01000261.1"/>
</dbReference>
<dbReference type="GO" id="GO:0009055">
    <property type="term" value="F:electron transfer activity"/>
    <property type="evidence" value="ECO:0007669"/>
    <property type="project" value="TreeGrafter"/>
</dbReference>
<feature type="transmembrane region" description="Helical" evidence="7">
    <location>
        <begin position="156"/>
        <end position="179"/>
    </location>
</feature>
<evidence type="ECO:0000256" key="1">
    <source>
        <dbReference type="ARBA" id="ARBA00004651"/>
    </source>
</evidence>
<evidence type="ECO:0000256" key="7">
    <source>
        <dbReference type="SAM" id="Phobius"/>
    </source>
</evidence>
<evidence type="ECO:0000256" key="2">
    <source>
        <dbReference type="ARBA" id="ARBA00007543"/>
    </source>
</evidence>
<accession>A0A1Y2JLU1</accession>
<dbReference type="PANTHER" id="PTHR43141:SF4">
    <property type="entry name" value="CYTOCHROME BD2 SUBUNIT II"/>
    <property type="match status" value="1"/>
</dbReference>
<dbReference type="AlphaFoldDB" id="A0A1Y2JLU1"/>
<dbReference type="NCBIfam" id="TIGR00203">
    <property type="entry name" value="cydB"/>
    <property type="match status" value="1"/>
</dbReference>
<dbReference type="PANTHER" id="PTHR43141">
    <property type="entry name" value="CYTOCHROME BD2 SUBUNIT II"/>
    <property type="match status" value="1"/>
</dbReference>
<comment type="similarity">
    <text evidence="2">Belongs to the cytochrome ubiquinol oxidase subunit 2 family.</text>
</comment>
<dbReference type="Pfam" id="PF02322">
    <property type="entry name" value="Cyt_bd_oxida_II"/>
    <property type="match status" value="1"/>
</dbReference>
<evidence type="ECO:0000256" key="5">
    <source>
        <dbReference type="ARBA" id="ARBA00022989"/>
    </source>
</evidence>
<evidence type="ECO:0000256" key="6">
    <source>
        <dbReference type="ARBA" id="ARBA00023136"/>
    </source>
</evidence>
<dbReference type="GO" id="GO:0019646">
    <property type="term" value="P:aerobic electron transport chain"/>
    <property type="evidence" value="ECO:0007669"/>
    <property type="project" value="TreeGrafter"/>
</dbReference>
<organism evidence="8 9">
    <name type="scientific">Bradyrhizobium japonicum</name>
    <dbReference type="NCBI Taxonomy" id="375"/>
    <lineage>
        <taxon>Bacteria</taxon>
        <taxon>Pseudomonadati</taxon>
        <taxon>Pseudomonadota</taxon>
        <taxon>Alphaproteobacteria</taxon>
        <taxon>Hyphomicrobiales</taxon>
        <taxon>Nitrobacteraceae</taxon>
        <taxon>Bradyrhizobium</taxon>
    </lineage>
</organism>
<keyword evidence="3" id="KW-1003">Cell membrane</keyword>
<comment type="caution">
    <text evidence="8">The sequence shown here is derived from an EMBL/GenBank/DDBJ whole genome shotgun (WGS) entry which is preliminary data.</text>
</comment>
<keyword evidence="6 7" id="KW-0472">Membrane</keyword>
<evidence type="ECO:0000256" key="3">
    <source>
        <dbReference type="ARBA" id="ARBA00022475"/>
    </source>
</evidence>
<dbReference type="InterPro" id="IPR003317">
    <property type="entry name" value="Cyt-d_oxidase_su2"/>
</dbReference>
<evidence type="ECO:0000313" key="9">
    <source>
        <dbReference type="Proteomes" id="UP000193335"/>
    </source>
</evidence>
<evidence type="ECO:0000256" key="4">
    <source>
        <dbReference type="ARBA" id="ARBA00022692"/>
    </source>
</evidence>
<comment type="subcellular location">
    <subcellularLocation>
        <location evidence="1">Cell membrane</location>
        <topology evidence="1">Multi-pass membrane protein</topology>
    </subcellularLocation>
</comment>
<reference evidence="8 9" key="1">
    <citation type="submission" date="2017-03" db="EMBL/GenBank/DDBJ databases">
        <title>Whole genome sequences of fourteen strains of Bradyrhizobium canariense and one strain of Bradyrhizobium japonicum isolated from Lupinus (Papilionoideae: Genisteae) species in Algeria.</title>
        <authorList>
            <person name="Crovadore J."/>
            <person name="Chekireb D."/>
            <person name="Brachmann A."/>
            <person name="Chablais R."/>
            <person name="Cochard B."/>
            <person name="Lefort F."/>
        </authorList>
    </citation>
    <scope>NUCLEOTIDE SEQUENCE [LARGE SCALE GENOMIC DNA]</scope>
    <source>
        <strain evidence="8 9">UBMA197</strain>
    </source>
</reference>
<feature type="transmembrane region" description="Helical" evidence="7">
    <location>
        <begin position="6"/>
        <end position="36"/>
    </location>
</feature>
<protein>
    <submittedName>
        <fullName evidence="8">Cytochrome d ubiquinol oxidase subunit II</fullName>
    </submittedName>
</protein>
<dbReference type="EMBL" id="NAFL01000261">
    <property type="protein sequence ID" value="OSJ30405.1"/>
    <property type="molecule type" value="Genomic_DNA"/>
</dbReference>
<feature type="transmembrane region" description="Helical" evidence="7">
    <location>
        <begin position="222"/>
        <end position="246"/>
    </location>
</feature>
<dbReference type="GO" id="GO:0070069">
    <property type="term" value="C:cytochrome complex"/>
    <property type="evidence" value="ECO:0007669"/>
    <property type="project" value="TreeGrafter"/>
</dbReference>
<dbReference type="GO" id="GO:0005886">
    <property type="term" value="C:plasma membrane"/>
    <property type="evidence" value="ECO:0007669"/>
    <property type="project" value="UniProtKB-SubCell"/>
</dbReference>
<feature type="transmembrane region" description="Helical" evidence="7">
    <location>
        <begin position="297"/>
        <end position="322"/>
    </location>
</feature>
<sequence>MDWLPVFLGLAVVFSVIMYVVMDGFDLGIGILVVFAPSEAERATMINSIAPFWDGNETWLVLGGTLMIAAFPLAYATLLPAFYLPLMTMLFALVFRGIAFEFRFRSTRFRWLWDLAFIGGSTLATFCQGIVLGAFIKGIPIADGSFRGSTFDFLSVFAVICGAGLLAGYAMLGATWLIFKTSGTTANYGRLAARITLPLTLAFIAIVSIWTPLAFPRIATRWFSWPNIAFLSPIPIVTTAVAVYAWRAISDTRDWLPFLLAVLLFLLAFLGLCISLWPYAVPYTATLWQAASSRPTLAFVGVGTAVIVPLILAYFAFAYWVFRGKTADQTGYGH</sequence>
<gene>
    <name evidence="8" type="ORF">BSZ19_24650</name>
</gene>
<dbReference type="Proteomes" id="UP000193335">
    <property type="component" value="Unassembled WGS sequence"/>
</dbReference>
<name>A0A1Y2JLU1_BRAJP</name>
<dbReference type="GO" id="GO:0016682">
    <property type="term" value="F:oxidoreductase activity, acting on diphenols and related substances as donors, oxygen as acceptor"/>
    <property type="evidence" value="ECO:0007669"/>
    <property type="project" value="TreeGrafter"/>
</dbReference>
<proteinExistence type="inferred from homology"/>
<keyword evidence="5 7" id="KW-1133">Transmembrane helix</keyword>
<feature type="transmembrane region" description="Helical" evidence="7">
    <location>
        <begin position="111"/>
        <end position="136"/>
    </location>
</feature>
<feature type="transmembrane region" description="Helical" evidence="7">
    <location>
        <begin position="258"/>
        <end position="277"/>
    </location>
</feature>
<evidence type="ECO:0000313" key="8">
    <source>
        <dbReference type="EMBL" id="OSJ30405.1"/>
    </source>
</evidence>
<feature type="transmembrane region" description="Helical" evidence="7">
    <location>
        <begin position="191"/>
        <end position="210"/>
    </location>
</feature>
<feature type="transmembrane region" description="Helical" evidence="7">
    <location>
        <begin position="81"/>
        <end position="99"/>
    </location>
</feature>